<keyword evidence="3" id="KW-0238">DNA-binding</keyword>
<dbReference type="Pfam" id="PF03466">
    <property type="entry name" value="LysR_substrate"/>
    <property type="match status" value="1"/>
</dbReference>
<dbReference type="SUPFAM" id="SSF46785">
    <property type="entry name" value="Winged helix' DNA-binding domain"/>
    <property type="match status" value="1"/>
</dbReference>
<dbReference type="RefSeq" id="WP_379099008.1">
    <property type="nucleotide sequence ID" value="NZ_JBHUGZ010000010.1"/>
</dbReference>
<keyword evidence="2" id="KW-0805">Transcription regulation</keyword>
<comment type="caution">
    <text evidence="6">The sequence shown here is derived from an EMBL/GenBank/DDBJ whole genome shotgun (WGS) entry which is preliminary data.</text>
</comment>
<dbReference type="SUPFAM" id="SSF53850">
    <property type="entry name" value="Periplasmic binding protein-like II"/>
    <property type="match status" value="1"/>
</dbReference>
<dbReference type="InterPro" id="IPR036390">
    <property type="entry name" value="WH_DNA-bd_sf"/>
</dbReference>
<evidence type="ECO:0000259" key="5">
    <source>
        <dbReference type="PROSITE" id="PS50931"/>
    </source>
</evidence>
<dbReference type="PANTHER" id="PTHR30537">
    <property type="entry name" value="HTH-TYPE TRANSCRIPTIONAL REGULATOR"/>
    <property type="match status" value="1"/>
</dbReference>
<keyword evidence="4" id="KW-0804">Transcription</keyword>
<evidence type="ECO:0000256" key="4">
    <source>
        <dbReference type="ARBA" id="ARBA00023163"/>
    </source>
</evidence>
<keyword evidence="7" id="KW-1185">Reference proteome</keyword>
<name>A0ABW4U938_9HYPH</name>
<reference evidence="7" key="1">
    <citation type="journal article" date="2019" name="Int. J. Syst. Evol. Microbiol.">
        <title>The Global Catalogue of Microorganisms (GCM) 10K type strain sequencing project: providing services to taxonomists for standard genome sequencing and annotation.</title>
        <authorList>
            <consortium name="The Broad Institute Genomics Platform"/>
            <consortium name="The Broad Institute Genome Sequencing Center for Infectious Disease"/>
            <person name="Wu L."/>
            <person name="Ma J."/>
        </authorList>
    </citation>
    <scope>NUCLEOTIDE SEQUENCE [LARGE SCALE GENOMIC DNA]</scope>
    <source>
        <strain evidence="7">CGMCC 1.16225</strain>
    </source>
</reference>
<dbReference type="InterPro" id="IPR005119">
    <property type="entry name" value="LysR_subst-bd"/>
</dbReference>
<dbReference type="Gene3D" id="3.40.190.10">
    <property type="entry name" value="Periplasmic binding protein-like II"/>
    <property type="match status" value="2"/>
</dbReference>
<dbReference type="InterPro" id="IPR058163">
    <property type="entry name" value="LysR-type_TF_proteobact-type"/>
</dbReference>
<dbReference type="PROSITE" id="PS50931">
    <property type="entry name" value="HTH_LYSR"/>
    <property type="match status" value="1"/>
</dbReference>
<dbReference type="Pfam" id="PF00126">
    <property type="entry name" value="HTH_1"/>
    <property type="match status" value="1"/>
</dbReference>
<organism evidence="6 7">
    <name type="scientific">Mesorhizobium newzealandense</name>
    <dbReference type="NCBI Taxonomy" id="1300302"/>
    <lineage>
        <taxon>Bacteria</taxon>
        <taxon>Pseudomonadati</taxon>
        <taxon>Pseudomonadota</taxon>
        <taxon>Alphaproteobacteria</taxon>
        <taxon>Hyphomicrobiales</taxon>
        <taxon>Phyllobacteriaceae</taxon>
        <taxon>Mesorhizobium</taxon>
    </lineage>
</organism>
<evidence type="ECO:0000256" key="2">
    <source>
        <dbReference type="ARBA" id="ARBA00023015"/>
    </source>
</evidence>
<evidence type="ECO:0000256" key="3">
    <source>
        <dbReference type="ARBA" id="ARBA00023125"/>
    </source>
</evidence>
<dbReference type="PANTHER" id="PTHR30537:SF26">
    <property type="entry name" value="GLYCINE CLEAVAGE SYSTEM TRANSCRIPTIONAL ACTIVATOR"/>
    <property type="match status" value="1"/>
</dbReference>
<dbReference type="Proteomes" id="UP001597405">
    <property type="component" value="Unassembled WGS sequence"/>
</dbReference>
<dbReference type="Gene3D" id="1.10.10.10">
    <property type="entry name" value="Winged helix-like DNA-binding domain superfamily/Winged helix DNA-binding domain"/>
    <property type="match status" value="1"/>
</dbReference>
<dbReference type="InterPro" id="IPR036388">
    <property type="entry name" value="WH-like_DNA-bd_sf"/>
</dbReference>
<accession>A0ABW4U938</accession>
<protein>
    <submittedName>
        <fullName evidence="6">LysR substrate-binding domain-containing protein</fullName>
    </submittedName>
</protein>
<feature type="domain" description="HTH lysR-type" evidence="5">
    <location>
        <begin position="4"/>
        <end position="61"/>
    </location>
</feature>
<proteinExistence type="inferred from homology"/>
<evidence type="ECO:0000313" key="6">
    <source>
        <dbReference type="EMBL" id="MFD1983870.1"/>
    </source>
</evidence>
<gene>
    <name evidence="6" type="ORF">ACFSOZ_14510</name>
</gene>
<dbReference type="EMBL" id="JBHUGZ010000010">
    <property type="protein sequence ID" value="MFD1983870.1"/>
    <property type="molecule type" value="Genomic_DNA"/>
</dbReference>
<sequence>MHLPSLNALRAFEAAARHESFARAAEELCVTEGAISRHVKLLEEALQVELFRRLPRRLVLTDAGRNFQPILAAAFESIAAGTQDLQRQPRHLKVICPPTFSIRWLLPRLDRFKQQWPAIGVRVTTAPYDWEIFFGGEFDLAFDCGYPNRPKDIEAVLVMRAPLTPVCSPKLLERGVPLTSPADLVHHNLLHETPDRHDWEVWAGRFAPNLLDVNSGEVFPSGDMAYRAAAMGQGVAIGDLSVLHEEITKGELVLPFKDMQISDDREAYYLCGRRDCWTDPRIAAFRKWVSAEATWS</sequence>
<dbReference type="PRINTS" id="PR00039">
    <property type="entry name" value="HTHLYSR"/>
</dbReference>
<comment type="similarity">
    <text evidence="1">Belongs to the LysR transcriptional regulatory family.</text>
</comment>
<dbReference type="InterPro" id="IPR000847">
    <property type="entry name" value="LysR_HTH_N"/>
</dbReference>
<evidence type="ECO:0000256" key="1">
    <source>
        <dbReference type="ARBA" id="ARBA00009437"/>
    </source>
</evidence>
<evidence type="ECO:0000313" key="7">
    <source>
        <dbReference type="Proteomes" id="UP001597405"/>
    </source>
</evidence>
<dbReference type="CDD" id="cd08432">
    <property type="entry name" value="PBP2_GcdR_TrpI_HvrB_AmpR_like"/>
    <property type="match status" value="1"/>
</dbReference>